<dbReference type="EMBL" id="BPLR01013933">
    <property type="protein sequence ID" value="GIY64862.1"/>
    <property type="molecule type" value="Genomic_DNA"/>
</dbReference>
<proteinExistence type="predicted"/>
<name>A0AAV4V3R9_CAEEX</name>
<dbReference type="Proteomes" id="UP001054945">
    <property type="component" value="Unassembled WGS sequence"/>
</dbReference>
<protein>
    <submittedName>
        <fullName evidence="1">Uncharacterized protein</fullName>
    </submittedName>
</protein>
<evidence type="ECO:0000313" key="1">
    <source>
        <dbReference type="EMBL" id="GIY64862.1"/>
    </source>
</evidence>
<comment type="caution">
    <text evidence="1">The sequence shown here is derived from an EMBL/GenBank/DDBJ whole genome shotgun (WGS) entry which is preliminary data.</text>
</comment>
<sequence length="75" mass="8054">MISGYKLSRDKSMLVTRARMVGMLPPGPNSFILVNQRGWYEGASAHSKGACRGYTQWGLKGQGRNATQRGGPVGG</sequence>
<organism evidence="1 2">
    <name type="scientific">Caerostris extrusa</name>
    <name type="common">Bark spider</name>
    <name type="synonym">Caerostris bankana</name>
    <dbReference type="NCBI Taxonomy" id="172846"/>
    <lineage>
        <taxon>Eukaryota</taxon>
        <taxon>Metazoa</taxon>
        <taxon>Ecdysozoa</taxon>
        <taxon>Arthropoda</taxon>
        <taxon>Chelicerata</taxon>
        <taxon>Arachnida</taxon>
        <taxon>Araneae</taxon>
        <taxon>Araneomorphae</taxon>
        <taxon>Entelegynae</taxon>
        <taxon>Araneoidea</taxon>
        <taxon>Araneidae</taxon>
        <taxon>Caerostris</taxon>
    </lineage>
</organism>
<evidence type="ECO:0000313" key="2">
    <source>
        <dbReference type="Proteomes" id="UP001054945"/>
    </source>
</evidence>
<reference evidence="1 2" key="1">
    <citation type="submission" date="2021-06" db="EMBL/GenBank/DDBJ databases">
        <title>Caerostris extrusa draft genome.</title>
        <authorList>
            <person name="Kono N."/>
            <person name="Arakawa K."/>
        </authorList>
    </citation>
    <scope>NUCLEOTIDE SEQUENCE [LARGE SCALE GENOMIC DNA]</scope>
</reference>
<gene>
    <name evidence="1" type="ORF">CEXT_537101</name>
</gene>
<accession>A0AAV4V3R9</accession>
<dbReference type="AlphaFoldDB" id="A0AAV4V3R9"/>
<keyword evidence="2" id="KW-1185">Reference proteome</keyword>